<dbReference type="InterPro" id="IPR042222">
    <property type="entry name" value="Dynein_2_N"/>
</dbReference>
<dbReference type="PANTHER" id="PTHR10676">
    <property type="entry name" value="DYNEIN HEAVY CHAIN FAMILY PROTEIN"/>
    <property type="match status" value="1"/>
</dbReference>
<dbReference type="Proteomes" id="UP001189429">
    <property type="component" value="Unassembled WGS sequence"/>
</dbReference>
<dbReference type="EMBL" id="CAUYUJ010003065">
    <property type="protein sequence ID" value="CAK0803667.1"/>
    <property type="molecule type" value="Genomic_DNA"/>
</dbReference>
<evidence type="ECO:0000259" key="1">
    <source>
        <dbReference type="Pfam" id="PF08393"/>
    </source>
</evidence>
<dbReference type="PANTHER" id="PTHR10676:SF365">
    <property type="entry name" value="AAA+ ATPASE DOMAIN-CONTAINING PROTEIN"/>
    <property type="match status" value="1"/>
</dbReference>
<dbReference type="Gene3D" id="1.20.140.100">
    <property type="entry name" value="Dynein heavy chain, N-terminal domain 2"/>
    <property type="match status" value="1"/>
</dbReference>
<evidence type="ECO:0000313" key="3">
    <source>
        <dbReference type="Proteomes" id="UP001189429"/>
    </source>
</evidence>
<dbReference type="InterPro" id="IPR013602">
    <property type="entry name" value="Dynein_heavy_linker"/>
</dbReference>
<proteinExistence type="predicted"/>
<protein>
    <recommendedName>
        <fullName evidence="1">Dynein heavy chain linker domain-containing protein</fullName>
    </recommendedName>
</protein>
<dbReference type="Pfam" id="PF08393">
    <property type="entry name" value="DHC_N2"/>
    <property type="match status" value="1"/>
</dbReference>
<reference evidence="2" key="1">
    <citation type="submission" date="2023-10" db="EMBL/GenBank/DDBJ databases">
        <authorList>
            <person name="Chen Y."/>
            <person name="Shah S."/>
            <person name="Dougan E. K."/>
            <person name="Thang M."/>
            <person name="Chan C."/>
        </authorList>
    </citation>
    <scope>NUCLEOTIDE SEQUENCE [LARGE SCALE GENOMIC DNA]</scope>
</reference>
<comment type="caution">
    <text evidence="2">The sequence shown here is derived from an EMBL/GenBank/DDBJ whole genome shotgun (WGS) entry which is preliminary data.</text>
</comment>
<accession>A0ABN9QFZ3</accession>
<feature type="domain" description="Dynein heavy chain linker" evidence="1">
    <location>
        <begin position="2"/>
        <end position="162"/>
    </location>
</feature>
<sequence>MDITGKELPIESETFQLKSLIAAQLNDYGDEIVDICESADKQLIIEQKLKDVTAIWDEMSSWRFWKAREYPCVLDSAKVAETQETLEETMMNLNTMNAQRHSQPFKEELTALLLQLSDTGDTIERWFKVQQMWMSLESVFTGGDIAKQMPMEAKKFSQIDKD</sequence>
<feature type="non-terminal residue" evidence="2">
    <location>
        <position position="162"/>
    </location>
</feature>
<organism evidence="2 3">
    <name type="scientific">Prorocentrum cordatum</name>
    <dbReference type="NCBI Taxonomy" id="2364126"/>
    <lineage>
        <taxon>Eukaryota</taxon>
        <taxon>Sar</taxon>
        <taxon>Alveolata</taxon>
        <taxon>Dinophyceae</taxon>
        <taxon>Prorocentrales</taxon>
        <taxon>Prorocentraceae</taxon>
        <taxon>Prorocentrum</taxon>
    </lineage>
</organism>
<keyword evidence="3" id="KW-1185">Reference proteome</keyword>
<dbReference type="InterPro" id="IPR026983">
    <property type="entry name" value="DHC"/>
</dbReference>
<gene>
    <name evidence="2" type="ORF">PCOR1329_LOCUS10764</name>
</gene>
<dbReference type="Gene3D" id="1.10.287.2620">
    <property type="match status" value="1"/>
</dbReference>
<evidence type="ECO:0000313" key="2">
    <source>
        <dbReference type="EMBL" id="CAK0803667.1"/>
    </source>
</evidence>
<name>A0ABN9QFZ3_9DINO</name>